<dbReference type="EMBL" id="CAJVCH010043023">
    <property type="protein sequence ID" value="CAG7717052.1"/>
    <property type="molecule type" value="Genomic_DNA"/>
</dbReference>
<comment type="caution">
    <text evidence="1">The sequence shown here is derived from an EMBL/GenBank/DDBJ whole genome shotgun (WGS) entry which is preliminary data.</text>
</comment>
<evidence type="ECO:0000313" key="1">
    <source>
        <dbReference type="EMBL" id="CAG7717052.1"/>
    </source>
</evidence>
<accession>A0A8J2JE15</accession>
<evidence type="ECO:0000313" key="2">
    <source>
        <dbReference type="Proteomes" id="UP000708208"/>
    </source>
</evidence>
<dbReference type="AlphaFoldDB" id="A0A8J2JE15"/>
<gene>
    <name evidence="1" type="ORF">AFUS01_LOCUS6528</name>
</gene>
<keyword evidence="2" id="KW-1185">Reference proteome</keyword>
<protein>
    <submittedName>
        <fullName evidence="1">Uncharacterized protein</fullName>
    </submittedName>
</protein>
<sequence>RIYPLEIASVEDVNIEEVPVAEKEGLGNPPDAAKKSNMEEKTTKLFKTRCGRVVKAPVKFSTTHVSLFFHCV</sequence>
<reference evidence="1" key="1">
    <citation type="submission" date="2021-06" db="EMBL/GenBank/DDBJ databases">
        <authorList>
            <person name="Hodson N. C."/>
            <person name="Mongue J. A."/>
            <person name="Jaron S. K."/>
        </authorList>
    </citation>
    <scope>NUCLEOTIDE SEQUENCE</scope>
</reference>
<feature type="non-terminal residue" evidence="1">
    <location>
        <position position="1"/>
    </location>
</feature>
<name>A0A8J2JE15_9HEXA</name>
<proteinExistence type="predicted"/>
<dbReference type="Proteomes" id="UP000708208">
    <property type="component" value="Unassembled WGS sequence"/>
</dbReference>
<organism evidence="1 2">
    <name type="scientific">Allacma fusca</name>
    <dbReference type="NCBI Taxonomy" id="39272"/>
    <lineage>
        <taxon>Eukaryota</taxon>
        <taxon>Metazoa</taxon>
        <taxon>Ecdysozoa</taxon>
        <taxon>Arthropoda</taxon>
        <taxon>Hexapoda</taxon>
        <taxon>Collembola</taxon>
        <taxon>Symphypleona</taxon>
        <taxon>Sminthuridae</taxon>
        <taxon>Allacma</taxon>
    </lineage>
</organism>